<dbReference type="RefSeq" id="WP_068502043.1">
    <property type="nucleotide sequence ID" value="NZ_LWQU01000152.1"/>
</dbReference>
<evidence type="ECO:0000313" key="3">
    <source>
        <dbReference type="Proteomes" id="UP000078543"/>
    </source>
</evidence>
<proteinExistence type="predicted"/>
<protein>
    <recommendedName>
        <fullName evidence="4">DUF3124 domain-containing protein</fullName>
    </recommendedName>
</protein>
<dbReference type="STRING" id="1437059.A6A05_02835"/>
<dbReference type="Proteomes" id="UP000078543">
    <property type="component" value="Unassembled WGS sequence"/>
</dbReference>
<dbReference type="EMBL" id="LWQU01000152">
    <property type="protein sequence ID" value="OAN48936.1"/>
    <property type="molecule type" value="Genomic_DNA"/>
</dbReference>
<keyword evidence="3" id="KW-1185">Reference proteome</keyword>
<evidence type="ECO:0000256" key="1">
    <source>
        <dbReference type="SAM" id="SignalP"/>
    </source>
</evidence>
<sequence length="172" mass="18265">MRGSAAWIAVLVATLLPMSGWAAGGGGGADKPAPPSIAIQKRMLKPAPTVLDPIGGFRVAITQVSYPGVPERSACRLLARAFNTGTEKVGLFLMIHTFDSHKVPLNSWLIPTAEVAPGQSIERIYSCKLAQYLKLDVGNAGAWPAICKVGGEERSPCPVTLNFEANLELIEK</sequence>
<accession>A0A178MJT0</accession>
<dbReference type="OrthoDB" id="7358539at2"/>
<dbReference type="AlphaFoldDB" id="A0A178MJT0"/>
<evidence type="ECO:0000313" key="2">
    <source>
        <dbReference type="EMBL" id="OAN48936.1"/>
    </source>
</evidence>
<feature type="signal peptide" evidence="1">
    <location>
        <begin position="1"/>
        <end position="22"/>
    </location>
</feature>
<organism evidence="2 3">
    <name type="scientific">Magnetospirillum moscoviense</name>
    <dbReference type="NCBI Taxonomy" id="1437059"/>
    <lineage>
        <taxon>Bacteria</taxon>
        <taxon>Pseudomonadati</taxon>
        <taxon>Pseudomonadota</taxon>
        <taxon>Alphaproteobacteria</taxon>
        <taxon>Rhodospirillales</taxon>
        <taxon>Rhodospirillaceae</taxon>
        <taxon>Magnetospirillum</taxon>
    </lineage>
</organism>
<feature type="chain" id="PRO_5008092003" description="DUF3124 domain-containing protein" evidence="1">
    <location>
        <begin position="23"/>
        <end position="172"/>
    </location>
</feature>
<reference evidence="2 3" key="1">
    <citation type="submission" date="2016-04" db="EMBL/GenBank/DDBJ databases">
        <title>Draft genome sequence of freshwater magnetotactic bacteria Magnetospirillum marisnigri SP-1 and Magnetospirillum moscoviense BB-1.</title>
        <authorList>
            <person name="Koziaeva V."/>
            <person name="Dziuba M.V."/>
            <person name="Ivanov T.M."/>
            <person name="Kuznetsov B."/>
            <person name="Grouzdev D.S."/>
        </authorList>
    </citation>
    <scope>NUCLEOTIDE SEQUENCE [LARGE SCALE GENOMIC DNA]</scope>
    <source>
        <strain evidence="2 3">BB-1</strain>
    </source>
</reference>
<evidence type="ECO:0008006" key="4">
    <source>
        <dbReference type="Google" id="ProtNLM"/>
    </source>
</evidence>
<keyword evidence="1" id="KW-0732">Signal</keyword>
<gene>
    <name evidence="2" type="ORF">A6A05_02835</name>
</gene>
<comment type="caution">
    <text evidence="2">The sequence shown here is derived from an EMBL/GenBank/DDBJ whole genome shotgun (WGS) entry which is preliminary data.</text>
</comment>
<name>A0A178MJT0_9PROT</name>